<evidence type="ECO:0000313" key="1">
    <source>
        <dbReference type="EMBL" id="AEM45127.1"/>
    </source>
</evidence>
<dbReference type="InterPro" id="IPR029058">
    <property type="entry name" value="AB_hydrolase_fold"/>
</dbReference>
<dbReference type="EMBL" id="HQ156918">
    <property type="protein sequence ID" value="AEM45127.1"/>
    <property type="molecule type" value="Genomic_DNA"/>
</dbReference>
<dbReference type="Pfam" id="PF01674">
    <property type="entry name" value="Lipase_2"/>
    <property type="match status" value="1"/>
</dbReference>
<organism evidence="1">
    <name type="scientific">uncultured organism</name>
    <dbReference type="NCBI Taxonomy" id="155900"/>
    <lineage>
        <taxon>unclassified sequences</taxon>
        <taxon>environmental samples</taxon>
    </lineage>
</organism>
<sequence>MTTTSWSRRCRRALGLAIAVTLLSAVPAAARPAGPARPAAPERAGAAASLPVPYGYAGFLAAGANFLAHPGGAPTGANDWSCQPSAAHPNPVVLVHGASANMTVNWETLSPLLKNNGYCVFALTYGVPAGTPFPVDQIGGRNPMEESAAELGGFVDQVLAATGASEVDIVGHSEGSLMPNYYVKFLGGASKVRKYVGLTPLWNGSNVAFVANLLAFARAIGLGDLVDQIGDAVFPAALQFVRGSDFLAKMNEGGGPAVAGVDYTMVLTKYDEAVVPYTSGLMDAPNAKNVVLQKICPLDFSGHGMVAFSRNTAQVVLNALDPAHAKPFVCFFVAPAP</sequence>
<dbReference type="Gene3D" id="3.40.50.1820">
    <property type="entry name" value="alpha/beta hydrolase"/>
    <property type="match status" value="1"/>
</dbReference>
<reference evidence="1" key="1">
    <citation type="journal article" date="2011" name="FEMS Microbiol. Ecol.">
        <title>Identification of novel lipolytic genes and gene families by screening of metagenomic libraries derived from soil samples of the German Biodiversity Exploratories.</title>
        <authorList>
            <person name="Nacke H."/>
            <person name="Will C."/>
            <person name="Herzog S."/>
            <person name="Nowka B."/>
            <person name="Engelhaupt M."/>
            <person name="Daniel R."/>
        </authorList>
    </citation>
    <scope>NUCLEOTIDE SEQUENCE</scope>
</reference>
<proteinExistence type="predicted"/>
<accession>G3CRE4</accession>
<dbReference type="GO" id="GO:0016042">
    <property type="term" value="P:lipid catabolic process"/>
    <property type="evidence" value="ECO:0007669"/>
    <property type="project" value="InterPro"/>
</dbReference>
<dbReference type="AlphaFoldDB" id="G3CRE4"/>
<protein>
    <recommendedName>
        <fullName evidence="2">Lipase</fullName>
    </recommendedName>
</protein>
<name>G3CRE4_9ZZZZ</name>
<dbReference type="ESTHER" id="9zzzz-g3cre4">
    <property type="family name" value="Lipase_2"/>
</dbReference>
<dbReference type="PANTHER" id="PTHR32015:SF1">
    <property type="entry name" value="LIPASE"/>
    <property type="match status" value="1"/>
</dbReference>
<dbReference type="SUPFAM" id="SSF53474">
    <property type="entry name" value="alpha/beta-Hydrolases"/>
    <property type="match status" value="1"/>
</dbReference>
<dbReference type="InterPro" id="IPR002918">
    <property type="entry name" value="Lipase_EstA/Esterase_EstB"/>
</dbReference>
<dbReference type="PANTHER" id="PTHR32015">
    <property type="entry name" value="FASTING INDUCED LIPASE"/>
    <property type="match status" value="1"/>
</dbReference>
<dbReference type="GO" id="GO:0016298">
    <property type="term" value="F:lipase activity"/>
    <property type="evidence" value="ECO:0007669"/>
    <property type="project" value="TreeGrafter"/>
</dbReference>
<evidence type="ECO:0008006" key="2">
    <source>
        <dbReference type="Google" id="ProtNLM"/>
    </source>
</evidence>